<dbReference type="RefSeq" id="WP_185672807.1">
    <property type="nucleotide sequence ID" value="NZ_JACJVP010000058.1"/>
</dbReference>
<accession>A0A7X0VJP8</accession>
<dbReference type="PANTHER" id="PTHR18964:SF149">
    <property type="entry name" value="BIFUNCTIONAL UDP-N-ACETYLGLUCOSAMINE 2-EPIMERASE_N-ACETYLMANNOSAMINE KINASE"/>
    <property type="match status" value="1"/>
</dbReference>
<dbReference type="AlphaFoldDB" id="A0A7X0VJP8"/>
<dbReference type="EMBL" id="JACJVP010000058">
    <property type="protein sequence ID" value="MBB6674949.1"/>
    <property type="molecule type" value="Genomic_DNA"/>
</dbReference>
<organism evidence="2 3">
    <name type="scientific">Cohnella nanjingensis</name>
    <dbReference type="NCBI Taxonomy" id="1387779"/>
    <lineage>
        <taxon>Bacteria</taxon>
        <taxon>Bacillati</taxon>
        <taxon>Bacillota</taxon>
        <taxon>Bacilli</taxon>
        <taxon>Bacillales</taxon>
        <taxon>Paenibacillaceae</taxon>
        <taxon>Cohnella</taxon>
    </lineage>
</organism>
<dbReference type="Pfam" id="PF00480">
    <property type="entry name" value="ROK"/>
    <property type="match status" value="1"/>
</dbReference>
<dbReference type="PANTHER" id="PTHR18964">
    <property type="entry name" value="ROK (REPRESSOR, ORF, KINASE) FAMILY"/>
    <property type="match status" value="1"/>
</dbReference>
<evidence type="ECO:0000313" key="2">
    <source>
        <dbReference type="EMBL" id="MBB6674949.1"/>
    </source>
</evidence>
<evidence type="ECO:0000313" key="3">
    <source>
        <dbReference type="Proteomes" id="UP000547209"/>
    </source>
</evidence>
<sequence length="321" mass="33065">MSVWMGVDVGGTNIVCGAVNEDGVVLHALKRPTGAREGSAAVLDRIADMVREVAGRLGGDSVPAGVGVGIPGLVDPDAGISRNSTNLEWRDVPVARELERRLGVPVHIDNDVRMYIYGEAAFGAGRGSANVLGLTIGTGIAAAIVQDGRLLYGFKSMAGELGHGPVAGIDVPCGCGLTGCLETVASASGMVREAKRAIAAGRETVLKEWFPGDQLANLAAADLSRAMDAGDALATEILRRAGTLTGRELIPAVHLTSPEVVIIGGGGALAGERLLGPLREALMDGLLPDFRPDLRIKVAERGDDAGVVGSAMQARAKQLQK</sequence>
<dbReference type="Proteomes" id="UP000547209">
    <property type="component" value="Unassembled WGS sequence"/>
</dbReference>
<dbReference type="InterPro" id="IPR043129">
    <property type="entry name" value="ATPase_NBD"/>
</dbReference>
<name>A0A7X0VJP8_9BACL</name>
<comment type="similarity">
    <text evidence="1">Belongs to the ROK (NagC/XylR) family.</text>
</comment>
<proteinExistence type="inferred from homology"/>
<reference evidence="2 3" key="1">
    <citation type="submission" date="2020-08" db="EMBL/GenBank/DDBJ databases">
        <title>Cohnella phylogeny.</title>
        <authorList>
            <person name="Dunlap C."/>
        </authorList>
    </citation>
    <scope>NUCLEOTIDE SEQUENCE [LARGE SCALE GENOMIC DNA]</scope>
    <source>
        <strain evidence="2 3">DSM 28246</strain>
    </source>
</reference>
<evidence type="ECO:0000256" key="1">
    <source>
        <dbReference type="ARBA" id="ARBA00006479"/>
    </source>
</evidence>
<dbReference type="Gene3D" id="3.30.420.40">
    <property type="match status" value="2"/>
</dbReference>
<keyword evidence="3" id="KW-1185">Reference proteome</keyword>
<dbReference type="InterPro" id="IPR000600">
    <property type="entry name" value="ROK"/>
</dbReference>
<dbReference type="SUPFAM" id="SSF53067">
    <property type="entry name" value="Actin-like ATPase domain"/>
    <property type="match status" value="1"/>
</dbReference>
<protein>
    <submittedName>
        <fullName evidence="2">ROK family protein</fullName>
    </submittedName>
</protein>
<comment type="caution">
    <text evidence="2">The sequence shown here is derived from an EMBL/GenBank/DDBJ whole genome shotgun (WGS) entry which is preliminary data.</text>
</comment>
<gene>
    <name evidence="2" type="ORF">H7C19_30150</name>
</gene>